<feature type="transmembrane region" description="Helical" evidence="6">
    <location>
        <begin position="85"/>
        <end position="103"/>
    </location>
</feature>
<evidence type="ECO:0000256" key="3">
    <source>
        <dbReference type="ARBA" id="ARBA00022824"/>
    </source>
</evidence>
<gene>
    <name evidence="8" type="ORF">SELMODRAFT_113819</name>
</gene>
<dbReference type="FunCoup" id="D8SCW7">
    <property type="interactions" value="3597"/>
</dbReference>
<reference evidence="8 9" key="1">
    <citation type="journal article" date="2011" name="Science">
        <title>The Selaginella genome identifies genetic changes associated with the evolution of vascular plants.</title>
        <authorList>
            <person name="Banks J.A."/>
            <person name="Nishiyama T."/>
            <person name="Hasebe M."/>
            <person name="Bowman J.L."/>
            <person name="Gribskov M."/>
            <person name="dePamphilis C."/>
            <person name="Albert V.A."/>
            <person name="Aono N."/>
            <person name="Aoyama T."/>
            <person name="Ambrose B.A."/>
            <person name="Ashton N.W."/>
            <person name="Axtell M.J."/>
            <person name="Barker E."/>
            <person name="Barker M.S."/>
            <person name="Bennetzen J.L."/>
            <person name="Bonawitz N.D."/>
            <person name="Chapple C."/>
            <person name="Cheng C."/>
            <person name="Correa L.G."/>
            <person name="Dacre M."/>
            <person name="DeBarry J."/>
            <person name="Dreyer I."/>
            <person name="Elias M."/>
            <person name="Engstrom E.M."/>
            <person name="Estelle M."/>
            <person name="Feng L."/>
            <person name="Finet C."/>
            <person name="Floyd S.K."/>
            <person name="Frommer W.B."/>
            <person name="Fujita T."/>
            <person name="Gramzow L."/>
            <person name="Gutensohn M."/>
            <person name="Harholt J."/>
            <person name="Hattori M."/>
            <person name="Heyl A."/>
            <person name="Hirai T."/>
            <person name="Hiwatashi Y."/>
            <person name="Ishikawa M."/>
            <person name="Iwata M."/>
            <person name="Karol K.G."/>
            <person name="Koehler B."/>
            <person name="Kolukisaoglu U."/>
            <person name="Kubo M."/>
            <person name="Kurata T."/>
            <person name="Lalonde S."/>
            <person name="Li K."/>
            <person name="Li Y."/>
            <person name="Litt A."/>
            <person name="Lyons E."/>
            <person name="Manning G."/>
            <person name="Maruyama T."/>
            <person name="Michael T.P."/>
            <person name="Mikami K."/>
            <person name="Miyazaki S."/>
            <person name="Morinaga S."/>
            <person name="Murata T."/>
            <person name="Mueller-Roeber B."/>
            <person name="Nelson D.R."/>
            <person name="Obara M."/>
            <person name="Oguri Y."/>
            <person name="Olmstead R.G."/>
            <person name="Onodera N."/>
            <person name="Petersen B.L."/>
            <person name="Pils B."/>
            <person name="Prigge M."/>
            <person name="Rensing S.A."/>
            <person name="Riano-Pachon D.M."/>
            <person name="Roberts A.W."/>
            <person name="Sato Y."/>
            <person name="Scheller H.V."/>
            <person name="Schulz B."/>
            <person name="Schulz C."/>
            <person name="Shakirov E.V."/>
            <person name="Shibagaki N."/>
            <person name="Shinohara N."/>
            <person name="Shippen D.E."/>
            <person name="Soerensen I."/>
            <person name="Sotooka R."/>
            <person name="Sugimoto N."/>
            <person name="Sugita M."/>
            <person name="Sumikawa N."/>
            <person name="Tanurdzic M."/>
            <person name="Theissen G."/>
            <person name="Ulvskov P."/>
            <person name="Wakazuki S."/>
            <person name="Weng J.K."/>
            <person name="Willats W.W."/>
            <person name="Wipf D."/>
            <person name="Wolf P.G."/>
            <person name="Yang L."/>
            <person name="Zimmer A.D."/>
            <person name="Zhu Q."/>
            <person name="Mitros T."/>
            <person name="Hellsten U."/>
            <person name="Loque D."/>
            <person name="Otillar R."/>
            <person name="Salamov A."/>
            <person name="Schmutz J."/>
            <person name="Shapiro H."/>
            <person name="Lindquist E."/>
            <person name="Lucas S."/>
            <person name="Rokhsar D."/>
            <person name="Grigoriev I.V."/>
        </authorList>
    </citation>
    <scope>NUCLEOTIDE SEQUENCE [LARGE SCALE GENOMIC DNA]</scope>
</reference>
<dbReference type="InterPro" id="IPR045064">
    <property type="entry name" value="Reticulon-like"/>
</dbReference>
<dbReference type="PANTHER" id="PTHR10994">
    <property type="entry name" value="RETICULON"/>
    <property type="match status" value="1"/>
</dbReference>
<evidence type="ECO:0000256" key="4">
    <source>
        <dbReference type="ARBA" id="ARBA00022989"/>
    </source>
</evidence>
<evidence type="ECO:0000256" key="1">
    <source>
        <dbReference type="ARBA" id="ARBA00004477"/>
    </source>
</evidence>
<dbReference type="Gramene" id="EFJ17927">
    <property type="protein sequence ID" value="EFJ17927"/>
    <property type="gene ID" value="SELMODRAFT_113819"/>
</dbReference>
<sequence>MADLADQVSSAVHSVIDSFQSAPQAPPPKASGKKNVHELLGGGKCANVLLWKQKNVSTSLLVGSTVAWFLFEWSGYTLLSLVCNVLLFLIVILFLWATIASLLHRQFSFFSLLVSRPAPPIPEIVLTEEMVHDSAATLRVEINKALLAAHDVAIGKDFRVFLKVTVVLWILSKLGAWFNFITLVYILVVGAHTIPVIYDKYQDEIEAMIGKLFEEAKKQYSKVDANVLSKIPRSAKKSE</sequence>
<evidence type="ECO:0000256" key="2">
    <source>
        <dbReference type="ARBA" id="ARBA00022692"/>
    </source>
</evidence>
<feature type="domain" description="Reticulon" evidence="7">
    <location>
        <begin position="45"/>
        <end position="239"/>
    </location>
</feature>
<dbReference type="eggNOG" id="KOG1792">
    <property type="taxonomic scope" value="Eukaryota"/>
</dbReference>
<dbReference type="EMBL" id="GL377612">
    <property type="protein sequence ID" value="EFJ17927.1"/>
    <property type="molecule type" value="Genomic_DNA"/>
</dbReference>
<keyword evidence="2 6" id="KW-0812">Transmembrane</keyword>
<evidence type="ECO:0000259" key="7">
    <source>
        <dbReference type="PROSITE" id="PS50845"/>
    </source>
</evidence>
<dbReference type="Pfam" id="PF02453">
    <property type="entry name" value="Reticulon"/>
    <property type="match status" value="1"/>
</dbReference>
<evidence type="ECO:0000313" key="8">
    <source>
        <dbReference type="EMBL" id="EFJ17927.1"/>
    </source>
</evidence>
<proteinExistence type="predicted"/>
<accession>D8SCW7</accession>
<keyword evidence="9" id="KW-1185">Reference proteome</keyword>
<dbReference type="InParanoid" id="D8SCW7"/>
<dbReference type="AlphaFoldDB" id="D8SCW7"/>
<dbReference type="GO" id="GO:0009617">
    <property type="term" value="P:response to bacterium"/>
    <property type="evidence" value="ECO:0007669"/>
    <property type="project" value="InterPro"/>
</dbReference>
<protein>
    <recommendedName>
        <fullName evidence="6">Reticulon-like protein</fullName>
    </recommendedName>
</protein>
<dbReference type="OMA" id="IHRQFSK"/>
<dbReference type="Proteomes" id="UP000001514">
    <property type="component" value="Unassembled WGS sequence"/>
</dbReference>
<evidence type="ECO:0000256" key="6">
    <source>
        <dbReference type="RuleBase" id="RU363132"/>
    </source>
</evidence>
<keyword evidence="3 6" id="KW-0256">Endoplasmic reticulum</keyword>
<dbReference type="KEGG" id="smo:SELMODRAFT_113819"/>
<dbReference type="PANTHER" id="PTHR10994:SF193">
    <property type="entry name" value="RETICULON-LIKE PROTEIN"/>
    <property type="match status" value="1"/>
</dbReference>
<comment type="subcellular location">
    <subcellularLocation>
        <location evidence="1 6">Endoplasmic reticulum membrane</location>
        <topology evidence="1 6">Multi-pass membrane protein</topology>
    </subcellularLocation>
</comment>
<evidence type="ECO:0000256" key="5">
    <source>
        <dbReference type="ARBA" id="ARBA00023136"/>
    </source>
</evidence>
<feature type="transmembrane region" description="Helical" evidence="6">
    <location>
        <begin position="166"/>
        <end position="188"/>
    </location>
</feature>
<evidence type="ECO:0000313" key="9">
    <source>
        <dbReference type="Proteomes" id="UP000001514"/>
    </source>
</evidence>
<keyword evidence="4 6" id="KW-1133">Transmembrane helix</keyword>
<name>D8SCW7_SELML</name>
<organism evidence="9">
    <name type="scientific">Selaginella moellendorffii</name>
    <name type="common">Spikemoss</name>
    <dbReference type="NCBI Taxonomy" id="88036"/>
    <lineage>
        <taxon>Eukaryota</taxon>
        <taxon>Viridiplantae</taxon>
        <taxon>Streptophyta</taxon>
        <taxon>Embryophyta</taxon>
        <taxon>Tracheophyta</taxon>
        <taxon>Lycopodiopsida</taxon>
        <taxon>Selaginellales</taxon>
        <taxon>Selaginellaceae</taxon>
        <taxon>Selaginella</taxon>
    </lineage>
</organism>
<dbReference type="HOGENOM" id="CLU_066344_0_1_1"/>
<dbReference type="PROSITE" id="PS50845">
    <property type="entry name" value="RETICULON"/>
    <property type="match status" value="1"/>
</dbReference>
<dbReference type="InterPro" id="IPR003388">
    <property type="entry name" value="Reticulon"/>
</dbReference>
<keyword evidence="5 6" id="KW-0472">Membrane</keyword>
<dbReference type="GO" id="GO:0005789">
    <property type="term" value="C:endoplasmic reticulum membrane"/>
    <property type="evidence" value="ECO:0007669"/>
    <property type="project" value="UniProtKB-SubCell"/>
</dbReference>
<dbReference type="STRING" id="88036.D8SCW7"/>